<organism evidence="9 10">
    <name type="scientific">Agaricus bisporus var. burnettii</name>
    <dbReference type="NCBI Taxonomy" id="192524"/>
    <lineage>
        <taxon>Eukaryota</taxon>
        <taxon>Fungi</taxon>
        <taxon>Dikarya</taxon>
        <taxon>Basidiomycota</taxon>
        <taxon>Agaricomycotina</taxon>
        <taxon>Agaricomycetes</taxon>
        <taxon>Agaricomycetidae</taxon>
        <taxon>Agaricales</taxon>
        <taxon>Agaricineae</taxon>
        <taxon>Agaricaceae</taxon>
        <taxon>Agaricus</taxon>
    </lineage>
</organism>
<dbReference type="InterPro" id="IPR001394">
    <property type="entry name" value="Peptidase_C19_UCH"/>
</dbReference>
<dbReference type="InterPro" id="IPR028889">
    <property type="entry name" value="USP"/>
</dbReference>
<feature type="compositionally biased region" description="Basic and acidic residues" evidence="6">
    <location>
        <begin position="939"/>
        <end position="960"/>
    </location>
</feature>
<feature type="region of interest" description="Disordered" evidence="6">
    <location>
        <begin position="441"/>
        <end position="462"/>
    </location>
</feature>
<feature type="compositionally biased region" description="Low complexity" evidence="6">
    <location>
        <begin position="1029"/>
        <end position="1063"/>
    </location>
</feature>
<dbReference type="GO" id="GO:0006508">
    <property type="term" value="P:proteolysis"/>
    <property type="evidence" value="ECO:0007669"/>
    <property type="project" value="UniProtKB-KW"/>
</dbReference>
<dbReference type="SUPFAM" id="SSF141673">
    <property type="entry name" value="MOSC N-terminal domain-like"/>
    <property type="match status" value="1"/>
</dbReference>
<keyword evidence="5" id="KW-0378">Hydrolase</keyword>
<dbReference type="InterPro" id="IPR018200">
    <property type="entry name" value="USP_CS"/>
</dbReference>
<feature type="compositionally biased region" description="Polar residues" evidence="6">
    <location>
        <begin position="1010"/>
        <end position="1023"/>
    </location>
</feature>
<dbReference type="InterPro" id="IPR050164">
    <property type="entry name" value="Peptidase_C19"/>
</dbReference>
<name>A0A8H7FAT5_AGABI</name>
<feature type="compositionally biased region" description="Polar residues" evidence="6">
    <location>
        <begin position="1196"/>
        <end position="1216"/>
    </location>
</feature>
<evidence type="ECO:0000256" key="6">
    <source>
        <dbReference type="SAM" id="MobiDB-lite"/>
    </source>
</evidence>
<feature type="compositionally biased region" description="Pro residues" evidence="6">
    <location>
        <begin position="915"/>
        <end position="933"/>
    </location>
</feature>
<feature type="region of interest" description="Disordered" evidence="6">
    <location>
        <begin position="841"/>
        <end position="1138"/>
    </location>
</feature>
<feature type="compositionally biased region" description="Basic and acidic residues" evidence="6">
    <location>
        <begin position="971"/>
        <end position="985"/>
    </location>
</feature>
<feature type="compositionally biased region" description="Basic and acidic residues" evidence="6">
    <location>
        <begin position="1251"/>
        <end position="1264"/>
    </location>
</feature>
<gene>
    <name evidence="9" type="ORF">Agabi119p4_411</name>
</gene>
<feature type="compositionally biased region" description="Polar residues" evidence="6">
    <location>
        <begin position="1103"/>
        <end position="1114"/>
    </location>
</feature>
<dbReference type="EMBL" id="JABXXO010000001">
    <property type="protein sequence ID" value="KAF7784246.1"/>
    <property type="molecule type" value="Genomic_DNA"/>
</dbReference>
<feature type="compositionally biased region" description="Pro residues" evidence="6">
    <location>
        <begin position="853"/>
        <end position="862"/>
    </location>
</feature>
<evidence type="ECO:0000256" key="4">
    <source>
        <dbReference type="ARBA" id="ARBA00022670"/>
    </source>
</evidence>
<feature type="region of interest" description="Disordered" evidence="6">
    <location>
        <begin position="1196"/>
        <end position="1277"/>
    </location>
</feature>
<comment type="caution">
    <text evidence="9">The sequence shown here is derived from an EMBL/GenBank/DDBJ whole genome shotgun (WGS) entry which is preliminary data.</text>
</comment>
<dbReference type="GO" id="GO:0030151">
    <property type="term" value="F:molybdenum ion binding"/>
    <property type="evidence" value="ECO:0007669"/>
    <property type="project" value="InterPro"/>
</dbReference>
<dbReference type="InterPro" id="IPR011037">
    <property type="entry name" value="Pyrv_Knase-like_insert_dom_sf"/>
</dbReference>
<evidence type="ECO:0000256" key="1">
    <source>
        <dbReference type="ARBA" id="ARBA00000707"/>
    </source>
</evidence>
<dbReference type="PROSITE" id="PS50235">
    <property type="entry name" value="USP_3"/>
    <property type="match status" value="1"/>
</dbReference>
<dbReference type="InterPro" id="IPR005303">
    <property type="entry name" value="MOCOS_middle"/>
</dbReference>
<dbReference type="PANTHER" id="PTHR24006:SF733">
    <property type="entry name" value="RE52890P"/>
    <property type="match status" value="1"/>
</dbReference>
<sequence>MQRTGKMPPSDGTVKVAKIFVHPIKSCRGTSVEAVKYTKQGLENDRRWCIVDAKTCKILTAREVPKLVLIWPHIRVDPSSPEGGSLLVTFPEDAGCDNFTVPLRPSVETLNTWTLLADIIMLSEYPPIDGYICQQSINGSTAPSDILSKYIERPVHLVYKGPTPRAAVATHEFPDLKAFSHFQDMYPMMMLSEENLAAVEEEARPLVGLQNIDEKWKDASLKVERFRPNIVFRGAGAFGEDDWEKISIGSKDASSITLVSKCVRCLLPNVDPDTGVKDAAVPYKVMMKFRKEIDPVEKMKPCLGCNGVPEGEGEIKVGDTVYVKKMCADPLLLPPFPPLASMMAKTKWIFGGQTASQQPPLAKPSPDPVASSADAKKFGYENFGNTCYVNSVLQTLYFCGPFRDLIIQAEDSSFPRGSSSISQDAQAKPILPIVPVRRVPERKLSTSGSPSDTPSAAIAHPHPIPSSSPTLFSALRSLFLYISTHPGDKGTISPRTFIDKLKETKEDFRSTMHQDAHEFLNHLLNMIVEEIEEERKSAQNNTLGEDLSSSVATLASPPTIVTATTSSNSGSLPQEATLVHKLFEGVLTSETRCLTCETVSSRDESFLDLSIDIEQNSSVTACLRSFSASEMLCQRNKFLCDACCDLQEAEKRMKIKKLPNVLALHLKRFKFQEDVQKYIKLTYRVTFPFELRLFNTVDDLENADRLYELFAIVVHLGNGPHHGHYISIVKSVGSWLVFDDDNVYPIPEVEIPKYFGDSNSGSAYVLYYQATDINLSALGLKPSESERFPVHEPPPHVTDARFGTPSQLGQTMPLLPPGLNEDGALASATFSIPANRKLPSNVGGGLPVGEPLPVTPPTPGPPSSNRKPLAPIRHDSGRPATAGDKPGRSLQADSSRFPLHSASSPSLAVADDPSAIPPVPPMPPLSLPTPLTPTVPAKLNDKAKEKEKDRDIEKSRKESKAGSWFKRRSFRLGEKSKGDKSHDDTPSSATNGWFKNTPQLKRKSSIGAVDTSSKATNGVNSQLEPPHVSSTASSNTSSNATNKSILSSATALSSPSTSASSSHPPIPSKNPSRPVTSPHPDTHVHLSPSRKLSFTPLARGSIDNHSNPLNNNHILQGPRPATVPGTVPMSGGNRQLPPIPTIPPNSRGESPIMNGTGPPVFDPINLYPSDVLERAPFIGTSERASQWEAHSHSISTSDSTLNISHPSSSIQNSNLNGDKRSQTIESNTSSAPFKRATRKLSLTAPLRGLGGKKEKDKDKDGEKRKEKHPPNSFMQRL</sequence>
<evidence type="ECO:0000259" key="8">
    <source>
        <dbReference type="PROSITE" id="PS51340"/>
    </source>
</evidence>
<dbReference type="GO" id="GO:0005829">
    <property type="term" value="C:cytosol"/>
    <property type="evidence" value="ECO:0007669"/>
    <property type="project" value="TreeGrafter"/>
</dbReference>
<feature type="domain" description="MOSC" evidence="8">
    <location>
        <begin position="161"/>
        <end position="324"/>
    </location>
</feature>
<dbReference type="PANTHER" id="PTHR24006">
    <property type="entry name" value="UBIQUITIN CARBOXYL-TERMINAL HYDROLASE"/>
    <property type="match status" value="1"/>
</dbReference>
<protein>
    <recommendedName>
        <fullName evidence="3">ubiquitinyl hydrolase 1</fullName>
        <ecNumber evidence="3">3.4.19.12</ecNumber>
    </recommendedName>
</protein>
<reference evidence="9 10" key="1">
    <citation type="journal article" name="Sci. Rep.">
        <title>Telomere-to-telomere assembled and centromere annotated genomes of the two main subspecies of the button mushroom Agaricus bisporus reveal especially polymorphic chromosome ends.</title>
        <authorList>
            <person name="Sonnenberg A.S.M."/>
            <person name="Sedaghat-Telgerd N."/>
            <person name="Lavrijssen B."/>
            <person name="Ohm R.A."/>
            <person name="Hendrickx P.M."/>
            <person name="Scholtmeijer K."/>
            <person name="Baars J.J.P."/>
            <person name="van Peer A."/>
        </authorList>
    </citation>
    <scope>NUCLEOTIDE SEQUENCE [LARGE SCALE GENOMIC DNA]</scope>
    <source>
        <strain evidence="9 10">H119_p4</strain>
    </source>
</reference>
<dbReference type="SUPFAM" id="SSF54001">
    <property type="entry name" value="Cysteine proteinases"/>
    <property type="match status" value="1"/>
</dbReference>
<dbReference type="Pfam" id="PF00443">
    <property type="entry name" value="UCH"/>
    <property type="match status" value="1"/>
</dbReference>
<dbReference type="Gene3D" id="3.90.70.10">
    <property type="entry name" value="Cysteine proteinases"/>
    <property type="match status" value="1"/>
</dbReference>
<proteinExistence type="inferred from homology"/>
<evidence type="ECO:0000256" key="3">
    <source>
        <dbReference type="ARBA" id="ARBA00012759"/>
    </source>
</evidence>
<comment type="similarity">
    <text evidence="2">Belongs to the peptidase C19 family.</text>
</comment>
<dbReference type="EC" id="3.4.19.12" evidence="3"/>
<dbReference type="GO" id="GO:0004843">
    <property type="term" value="F:cysteine-type deubiquitinase activity"/>
    <property type="evidence" value="ECO:0007669"/>
    <property type="project" value="UniProtKB-EC"/>
</dbReference>
<comment type="catalytic activity">
    <reaction evidence="1">
        <text>Thiol-dependent hydrolysis of ester, thioester, amide, peptide and isopeptide bonds formed by the C-terminal Gly of ubiquitin (a 76-residue protein attached to proteins as an intracellular targeting signal).</text>
        <dbReference type="EC" id="3.4.19.12"/>
    </reaction>
</comment>
<dbReference type="PROSITE" id="PS00973">
    <property type="entry name" value="USP_2"/>
    <property type="match status" value="1"/>
</dbReference>
<dbReference type="PROSITE" id="PS51340">
    <property type="entry name" value="MOSC"/>
    <property type="match status" value="1"/>
</dbReference>
<dbReference type="AlphaFoldDB" id="A0A8H7FAT5"/>
<accession>A0A8H7FAT5</accession>
<dbReference type="GO" id="GO:0030170">
    <property type="term" value="F:pyridoxal phosphate binding"/>
    <property type="evidence" value="ECO:0007669"/>
    <property type="project" value="InterPro"/>
</dbReference>
<dbReference type="GO" id="GO:0005634">
    <property type="term" value="C:nucleus"/>
    <property type="evidence" value="ECO:0007669"/>
    <property type="project" value="TreeGrafter"/>
</dbReference>
<dbReference type="InterPro" id="IPR005302">
    <property type="entry name" value="MoCF_Sase_C"/>
</dbReference>
<feature type="domain" description="USP" evidence="7">
    <location>
        <begin position="378"/>
        <end position="771"/>
    </location>
</feature>
<evidence type="ECO:0000313" key="10">
    <source>
        <dbReference type="Proteomes" id="UP000629468"/>
    </source>
</evidence>
<dbReference type="PROSITE" id="PS00972">
    <property type="entry name" value="USP_1"/>
    <property type="match status" value="1"/>
</dbReference>
<dbReference type="Pfam" id="PF03473">
    <property type="entry name" value="MOSC"/>
    <property type="match status" value="1"/>
</dbReference>
<dbReference type="SUPFAM" id="SSF50800">
    <property type="entry name" value="PK beta-barrel domain-like"/>
    <property type="match status" value="1"/>
</dbReference>
<feature type="region of interest" description="Disordered" evidence="6">
    <location>
        <begin position="786"/>
        <end position="820"/>
    </location>
</feature>
<evidence type="ECO:0000256" key="5">
    <source>
        <dbReference type="ARBA" id="ARBA00022801"/>
    </source>
</evidence>
<evidence type="ECO:0000259" key="7">
    <source>
        <dbReference type="PROSITE" id="PS50235"/>
    </source>
</evidence>
<evidence type="ECO:0000313" key="9">
    <source>
        <dbReference type="EMBL" id="KAF7784246.1"/>
    </source>
</evidence>
<evidence type="ECO:0000256" key="2">
    <source>
        <dbReference type="ARBA" id="ARBA00009085"/>
    </source>
</evidence>
<keyword evidence="4" id="KW-0645">Protease</keyword>
<dbReference type="Proteomes" id="UP000629468">
    <property type="component" value="Unassembled WGS sequence"/>
</dbReference>
<dbReference type="GO" id="GO:0016579">
    <property type="term" value="P:protein deubiquitination"/>
    <property type="evidence" value="ECO:0007669"/>
    <property type="project" value="InterPro"/>
</dbReference>
<dbReference type="CDD" id="cd02663">
    <property type="entry name" value="Peptidase_C19G"/>
    <property type="match status" value="1"/>
</dbReference>
<dbReference type="Pfam" id="PF03476">
    <property type="entry name" value="MOSC_N"/>
    <property type="match status" value="1"/>
</dbReference>
<dbReference type="InterPro" id="IPR038765">
    <property type="entry name" value="Papain-like_cys_pep_sf"/>
</dbReference>
<feature type="compositionally biased region" description="Polar residues" evidence="6">
    <location>
        <begin position="986"/>
        <end position="999"/>
    </location>
</feature>